<sequence>SAKLSLVICVITIARQPVKRDTLVPPTIENPKWTSGGLNKNKNFFFVLMVALLVQGEFQFLSNDHHN</sequence>
<proteinExistence type="predicted"/>
<evidence type="ECO:0000313" key="1">
    <source>
        <dbReference type="EMBL" id="CAF4999328.1"/>
    </source>
</evidence>
<gene>
    <name evidence="1" type="ORF">SMN809_LOCUS56687</name>
</gene>
<comment type="caution">
    <text evidence="1">The sequence shown here is derived from an EMBL/GenBank/DDBJ whole genome shotgun (WGS) entry which is preliminary data.</text>
</comment>
<dbReference type="Proteomes" id="UP000676336">
    <property type="component" value="Unassembled WGS sequence"/>
</dbReference>
<reference evidence="1" key="1">
    <citation type="submission" date="2021-02" db="EMBL/GenBank/DDBJ databases">
        <authorList>
            <person name="Nowell W R."/>
        </authorList>
    </citation>
    <scope>NUCLEOTIDE SEQUENCE</scope>
</reference>
<organism evidence="1 2">
    <name type="scientific">Rotaria magnacalcarata</name>
    <dbReference type="NCBI Taxonomy" id="392030"/>
    <lineage>
        <taxon>Eukaryota</taxon>
        <taxon>Metazoa</taxon>
        <taxon>Spiralia</taxon>
        <taxon>Gnathifera</taxon>
        <taxon>Rotifera</taxon>
        <taxon>Eurotatoria</taxon>
        <taxon>Bdelloidea</taxon>
        <taxon>Philodinida</taxon>
        <taxon>Philodinidae</taxon>
        <taxon>Rotaria</taxon>
    </lineage>
</organism>
<dbReference type="EMBL" id="CAJOBI010203810">
    <property type="protein sequence ID" value="CAF4999328.1"/>
    <property type="molecule type" value="Genomic_DNA"/>
</dbReference>
<protein>
    <submittedName>
        <fullName evidence="1">Uncharacterized protein</fullName>
    </submittedName>
</protein>
<evidence type="ECO:0000313" key="2">
    <source>
        <dbReference type="Proteomes" id="UP000676336"/>
    </source>
</evidence>
<accession>A0A8S3DS91</accession>
<name>A0A8S3DS91_9BILA</name>
<dbReference type="AlphaFoldDB" id="A0A8S3DS91"/>
<feature type="non-terminal residue" evidence="1">
    <location>
        <position position="1"/>
    </location>
</feature>